<feature type="transmembrane region" description="Helical" evidence="6">
    <location>
        <begin position="339"/>
        <end position="357"/>
    </location>
</feature>
<dbReference type="InterPro" id="IPR051449">
    <property type="entry name" value="ABC-2_transporter_component"/>
</dbReference>
<name>A0A840QPF4_9BACI</name>
<reference evidence="8 9" key="1">
    <citation type="submission" date="2020-08" db="EMBL/GenBank/DDBJ databases">
        <title>Genomic Encyclopedia of Type Strains, Phase IV (KMG-IV): sequencing the most valuable type-strain genomes for metagenomic binning, comparative biology and taxonomic classification.</title>
        <authorList>
            <person name="Goeker M."/>
        </authorList>
    </citation>
    <scope>NUCLEOTIDE SEQUENCE [LARGE SCALE GENOMIC DNA]</scope>
    <source>
        <strain evidence="8 9">DSM 24696</strain>
    </source>
</reference>
<comment type="caution">
    <text evidence="8">The sequence shown here is derived from an EMBL/GenBank/DDBJ whole genome shotgun (WGS) entry which is preliminary data.</text>
</comment>
<accession>A0A840QPF4</accession>
<evidence type="ECO:0000256" key="3">
    <source>
        <dbReference type="ARBA" id="ARBA00022692"/>
    </source>
</evidence>
<dbReference type="AlphaFoldDB" id="A0A840QPF4"/>
<feature type="domain" description="ABC-2 type transporter transmembrane" evidence="7">
    <location>
        <begin position="21"/>
        <end position="388"/>
    </location>
</feature>
<keyword evidence="3 6" id="KW-0812">Transmembrane</keyword>
<organism evidence="8 9">
    <name type="scientific">Texcoconibacillus texcoconensis</name>
    <dbReference type="NCBI Taxonomy" id="1095777"/>
    <lineage>
        <taxon>Bacteria</taxon>
        <taxon>Bacillati</taxon>
        <taxon>Bacillota</taxon>
        <taxon>Bacilli</taxon>
        <taxon>Bacillales</taxon>
        <taxon>Bacillaceae</taxon>
        <taxon>Texcoconibacillus</taxon>
    </lineage>
</organism>
<evidence type="ECO:0000259" key="7">
    <source>
        <dbReference type="Pfam" id="PF12698"/>
    </source>
</evidence>
<evidence type="ECO:0000256" key="4">
    <source>
        <dbReference type="ARBA" id="ARBA00022989"/>
    </source>
</evidence>
<feature type="transmembrane region" description="Helical" evidence="6">
    <location>
        <begin position="279"/>
        <end position="302"/>
    </location>
</feature>
<dbReference type="GO" id="GO:0140359">
    <property type="term" value="F:ABC-type transporter activity"/>
    <property type="evidence" value="ECO:0007669"/>
    <property type="project" value="InterPro"/>
</dbReference>
<protein>
    <submittedName>
        <fullName evidence="8">ABC-2 type transport system permease protein</fullName>
    </submittedName>
</protein>
<dbReference type="Pfam" id="PF12698">
    <property type="entry name" value="ABC2_membrane_3"/>
    <property type="match status" value="1"/>
</dbReference>
<feature type="transmembrane region" description="Helical" evidence="6">
    <location>
        <begin position="228"/>
        <end position="255"/>
    </location>
</feature>
<evidence type="ECO:0000313" key="8">
    <source>
        <dbReference type="EMBL" id="MBB5173250.1"/>
    </source>
</evidence>
<evidence type="ECO:0000256" key="6">
    <source>
        <dbReference type="SAM" id="Phobius"/>
    </source>
</evidence>
<dbReference type="Proteomes" id="UP000551878">
    <property type="component" value="Unassembled WGS sequence"/>
</dbReference>
<evidence type="ECO:0000256" key="2">
    <source>
        <dbReference type="ARBA" id="ARBA00022475"/>
    </source>
</evidence>
<keyword evidence="4 6" id="KW-1133">Transmembrane helix</keyword>
<sequence>MMSKFFIVMFHTFISKVKTKSFVFSTLVIAGFVLGLVHMDRVASLFDGGNQVIEVAVVTEISKYEEHLEDFTSQQDDIEFVEYNEKSTAKKDVKSDQLEAVFVINEDEQGFLEGAYYSESVAEQETSNYLNQELQQLKESIATEQLGLEQEQLEQIYEPVTFETEALSDQARSEEELKQARILVNILVMLIYFSVIGYGNMIATEVATEKSSRVMEILISSVSPVKQMFAKITGVALVGITQYVIIFVIAAASMFNRTPLNETNASLAPLDLSTMQIDLIVYAMIFFILGYLLFATIAATLGSIVSRIEDVNQLTVPLTLVVIVAFFISIFGLNTPDAPFVTIASYIPFFTPMVMFLRVGMLNLPFWEIALSIIILIATIALFAWIGARVYRGGVLIYGKSSSFQDIRRALKLSHKEK</sequence>
<evidence type="ECO:0000256" key="5">
    <source>
        <dbReference type="ARBA" id="ARBA00023136"/>
    </source>
</evidence>
<feature type="transmembrane region" description="Helical" evidence="6">
    <location>
        <begin position="182"/>
        <end position="207"/>
    </location>
</feature>
<dbReference type="EMBL" id="JACHHB010000005">
    <property type="protein sequence ID" value="MBB5173250.1"/>
    <property type="molecule type" value="Genomic_DNA"/>
</dbReference>
<keyword evidence="5 6" id="KW-0472">Membrane</keyword>
<feature type="transmembrane region" description="Helical" evidence="6">
    <location>
        <begin position="369"/>
        <end position="388"/>
    </location>
</feature>
<keyword evidence="2" id="KW-1003">Cell membrane</keyword>
<gene>
    <name evidence="8" type="ORF">HNQ41_001419</name>
</gene>
<dbReference type="InterPro" id="IPR013525">
    <property type="entry name" value="ABC2_TM"/>
</dbReference>
<proteinExistence type="predicted"/>
<evidence type="ECO:0000313" key="9">
    <source>
        <dbReference type="Proteomes" id="UP000551878"/>
    </source>
</evidence>
<feature type="transmembrane region" description="Helical" evidence="6">
    <location>
        <begin position="314"/>
        <end position="333"/>
    </location>
</feature>
<dbReference type="PANTHER" id="PTHR30294">
    <property type="entry name" value="MEMBRANE COMPONENT OF ABC TRANSPORTER YHHJ-RELATED"/>
    <property type="match status" value="1"/>
</dbReference>
<keyword evidence="9" id="KW-1185">Reference proteome</keyword>
<dbReference type="PANTHER" id="PTHR30294:SF29">
    <property type="entry name" value="MULTIDRUG ABC TRANSPORTER PERMEASE YBHS-RELATED"/>
    <property type="match status" value="1"/>
</dbReference>
<comment type="subcellular location">
    <subcellularLocation>
        <location evidence="1">Cell membrane</location>
        <topology evidence="1">Multi-pass membrane protein</topology>
    </subcellularLocation>
</comment>
<dbReference type="GO" id="GO:0005886">
    <property type="term" value="C:plasma membrane"/>
    <property type="evidence" value="ECO:0007669"/>
    <property type="project" value="UniProtKB-SubCell"/>
</dbReference>
<evidence type="ECO:0000256" key="1">
    <source>
        <dbReference type="ARBA" id="ARBA00004651"/>
    </source>
</evidence>